<dbReference type="GO" id="GO:0004519">
    <property type="term" value="F:endonuclease activity"/>
    <property type="evidence" value="ECO:0007669"/>
    <property type="project" value="UniProtKB-KW"/>
</dbReference>
<keyword evidence="4" id="KW-0548">Nucleotidyltransferase</keyword>
<dbReference type="GO" id="GO:0006508">
    <property type="term" value="P:proteolysis"/>
    <property type="evidence" value="ECO:0007669"/>
    <property type="project" value="UniProtKB-KW"/>
</dbReference>
<dbReference type="PANTHER" id="PTHR37984:SF5">
    <property type="entry name" value="PROTEIN NYNRIN-LIKE"/>
    <property type="match status" value="1"/>
</dbReference>
<dbReference type="AlphaFoldDB" id="A0A0V1CW01"/>
<protein>
    <recommendedName>
        <fullName evidence="1">RNA-directed DNA polymerase</fullName>
        <ecNumber evidence="1">2.7.7.49</ecNumber>
    </recommendedName>
</protein>
<evidence type="ECO:0000259" key="10">
    <source>
        <dbReference type="PROSITE" id="PS50878"/>
    </source>
</evidence>
<dbReference type="InterPro" id="IPR041577">
    <property type="entry name" value="RT_RNaseH_2"/>
</dbReference>
<evidence type="ECO:0000313" key="13">
    <source>
        <dbReference type="Proteomes" id="UP000054653"/>
    </source>
</evidence>
<feature type="domain" description="Reverse transcriptase" evidence="10">
    <location>
        <begin position="69"/>
        <end position="276"/>
    </location>
</feature>
<evidence type="ECO:0000256" key="8">
    <source>
        <dbReference type="ARBA" id="ARBA00022918"/>
    </source>
</evidence>
<feature type="domain" description="Integrase catalytic" evidence="11">
    <location>
        <begin position="52"/>
        <end position="106"/>
    </location>
</feature>
<dbReference type="Pfam" id="PF17919">
    <property type="entry name" value="RT_RNaseH_2"/>
    <property type="match status" value="1"/>
</dbReference>
<organism evidence="12 13">
    <name type="scientific">Trichinella britovi</name>
    <name type="common">Parasitic roundworm</name>
    <dbReference type="NCBI Taxonomy" id="45882"/>
    <lineage>
        <taxon>Eukaryota</taxon>
        <taxon>Metazoa</taxon>
        <taxon>Ecdysozoa</taxon>
        <taxon>Nematoda</taxon>
        <taxon>Enoplea</taxon>
        <taxon>Dorylaimia</taxon>
        <taxon>Trichinellida</taxon>
        <taxon>Trichinellidae</taxon>
        <taxon>Trichinella</taxon>
    </lineage>
</organism>
<keyword evidence="2" id="KW-0645">Protease</keyword>
<dbReference type="SUPFAM" id="SSF56672">
    <property type="entry name" value="DNA/RNA polymerases"/>
    <property type="match status" value="1"/>
</dbReference>
<reference evidence="12 13" key="1">
    <citation type="submission" date="2015-01" db="EMBL/GenBank/DDBJ databases">
        <title>Evolution of Trichinella species and genotypes.</title>
        <authorList>
            <person name="Korhonen P.K."/>
            <person name="Edoardo P."/>
            <person name="Giuseppe L.R."/>
            <person name="Gasser R.B."/>
        </authorList>
    </citation>
    <scope>NUCLEOTIDE SEQUENCE [LARGE SCALE GENOMIC DNA]</scope>
    <source>
        <strain evidence="12">ISS120</strain>
    </source>
</reference>
<name>A0A0V1CW01_TRIBR</name>
<keyword evidence="13" id="KW-1185">Reference proteome</keyword>
<dbReference type="Pfam" id="PF00078">
    <property type="entry name" value="RVT_1"/>
    <property type="match status" value="1"/>
</dbReference>
<dbReference type="SUPFAM" id="SSF53098">
    <property type="entry name" value="Ribonuclease H-like"/>
    <property type="match status" value="1"/>
</dbReference>
<dbReference type="Gene3D" id="3.30.70.270">
    <property type="match status" value="2"/>
</dbReference>
<dbReference type="PANTHER" id="PTHR37984">
    <property type="entry name" value="PROTEIN CBG26694"/>
    <property type="match status" value="1"/>
</dbReference>
<sequence length="692" mass="77716">MSGDVHTVRKEEGPNQEQPCANAGHGCGIPSAACWHGHSWAAGKDPIGEPVLVEKYIAYFGAPDYLHSDQGRSFEASVVLEMCRLFGIKKTRSSPYHPQGNGQAERKKDGSCRFCVDYRQLNNLTRKDAHPLPRIDDTLDALAGAQWFSTLDLASGYWQVEVEPQDREKTAFTTPLGLYQFKVMPFGLCNAPATFQRLMETVLRGLVGSDCLVYLDDVIVFGKTAEEHTARLREVFRRLREVEKGIATDPSKTSAVREWPTPTCVSELRQFLGLASYYRKFVNGFANVAAPLHRLLEKGAEWDWSKACQSAFDTLKYHLTSAPVLAYPDFHRQFIVDVDASGQREEKAERVVAYASRTLTKAERRYCATRREMLGLVWALREFRPEPEGQVARWLESLAELDFEVEHRAGRLHGNADALSRTSCAQCGRLAAQLRTEDVAQSFKDQLLAAQQADPEIQLLRQCRDMHVLWQQRRTWVDEDGLIWRHRRGLTAEEGAKQALVPRALRNEVLQSMHDSRYAGHLVREEEGPDQEQPCANAGHGCGIPSAACWHGHSWAAGKDPIGEPSLAASVRGCFLTVFFSPHNASTCGTISGSHDITSQGLRHQYLRGPFFGRKSMMMTENKVFLDSPDQPWLPHHVEISAIFMRTLGWPRPTGNPRKQQLYLWVCSLSCQQLIPESLCHKISTLNSFAGA</sequence>
<evidence type="ECO:0000259" key="11">
    <source>
        <dbReference type="PROSITE" id="PS50994"/>
    </source>
</evidence>
<dbReference type="InterPro" id="IPR012337">
    <property type="entry name" value="RNaseH-like_sf"/>
</dbReference>
<dbReference type="InterPro" id="IPR043128">
    <property type="entry name" value="Rev_trsase/Diguanyl_cyclase"/>
</dbReference>
<keyword evidence="9" id="KW-0511">Multifunctional enzyme</keyword>
<dbReference type="Proteomes" id="UP000054653">
    <property type="component" value="Unassembled WGS sequence"/>
</dbReference>
<dbReference type="InterPro" id="IPR001584">
    <property type="entry name" value="Integrase_cat-core"/>
</dbReference>
<dbReference type="PROSITE" id="PS50994">
    <property type="entry name" value="INTEGRASE"/>
    <property type="match status" value="1"/>
</dbReference>
<accession>A0A0V1CW01</accession>
<evidence type="ECO:0000313" key="12">
    <source>
        <dbReference type="EMBL" id="KRY53476.1"/>
    </source>
</evidence>
<dbReference type="CDD" id="cd01647">
    <property type="entry name" value="RT_LTR"/>
    <property type="match status" value="1"/>
</dbReference>
<evidence type="ECO:0000256" key="6">
    <source>
        <dbReference type="ARBA" id="ARBA00022759"/>
    </source>
</evidence>
<comment type="caution">
    <text evidence="12">The sequence shown here is derived from an EMBL/GenBank/DDBJ whole genome shotgun (WGS) entry which is preliminary data.</text>
</comment>
<dbReference type="InterPro" id="IPR000477">
    <property type="entry name" value="RT_dom"/>
</dbReference>
<evidence type="ECO:0000256" key="3">
    <source>
        <dbReference type="ARBA" id="ARBA00022679"/>
    </source>
</evidence>
<dbReference type="STRING" id="45882.A0A0V1CW01"/>
<dbReference type="InterPro" id="IPR050951">
    <property type="entry name" value="Retrovirus_Pol_polyprotein"/>
</dbReference>
<evidence type="ECO:0000256" key="2">
    <source>
        <dbReference type="ARBA" id="ARBA00022670"/>
    </source>
</evidence>
<evidence type="ECO:0000256" key="5">
    <source>
        <dbReference type="ARBA" id="ARBA00022722"/>
    </source>
</evidence>
<dbReference type="InterPro" id="IPR043502">
    <property type="entry name" value="DNA/RNA_pol_sf"/>
</dbReference>
<dbReference type="Gene3D" id="3.10.10.10">
    <property type="entry name" value="HIV Type 1 Reverse Transcriptase, subunit A, domain 1"/>
    <property type="match status" value="1"/>
</dbReference>
<dbReference type="FunFam" id="3.30.70.270:FF:000020">
    <property type="entry name" value="Transposon Tf2-6 polyprotein-like Protein"/>
    <property type="match status" value="1"/>
</dbReference>
<keyword evidence="7" id="KW-0378">Hydrolase</keyword>
<keyword evidence="5" id="KW-0540">Nuclease</keyword>
<dbReference type="FunFam" id="3.10.10.10:FF:000007">
    <property type="entry name" value="Retrovirus-related Pol polyprotein from transposon 17.6-like Protein"/>
    <property type="match status" value="1"/>
</dbReference>
<gene>
    <name evidence="12" type="primary">pol</name>
    <name evidence="12" type="ORF">T03_7590</name>
</gene>
<dbReference type="GO" id="GO:0015074">
    <property type="term" value="P:DNA integration"/>
    <property type="evidence" value="ECO:0007669"/>
    <property type="project" value="InterPro"/>
</dbReference>
<dbReference type="PROSITE" id="PS50878">
    <property type="entry name" value="RT_POL"/>
    <property type="match status" value="1"/>
</dbReference>
<dbReference type="GO" id="GO:0003964">
    <property type="term" value="F:RNA-directed DNA polymerase activity"/>
    <property type="evidence" value="ECO:0007669"/>
    <property type="project" value="UniProtKB-KW"/>
</dbReference>
<dbReference type="OrthoDB" id="5920491at2759"/>
<evidence type="ECO:0000256" key="9">
    <source>
        <dbReference type="ARBA" id="ARBA00023268"/>
    </source>
</evidence>
<evidence type="ECO:0000256" key="1">
    <source>
        <dbReference type="ARBA" id="ARBA00012493"/>
    </source>
</evidence>
<keyword evidence="8" id="KW-0695">RNA-directed DNA polymerase</keyword>
<evidence type="ECO:0000256" key="4">
    <source>
        <dbReference type="ARBA" id="ARBA00022695"/>
    </source>
</evidence>
<dbReference type="EC" id="2.7.7.49" evidence="1"/>
<proteinExistence type="predicted"/>
<evidence type="ECO:0000256" key="7">
    <source>
        <dbReference type="ARBA" id="ARBA00022801"/>
    </source>
</evidence>
<dbReference type="CDD" id="cd09274">
    <property type="entry name" value="RNase_HI_RT_Ty3"/>
    <property type="match status" value="1"/>
</dbReference>
<dbReference type="GO" id="GO:0008233">
    <property type="term" value="F:peptidase activity"/>
    <property type="evidence" value="ECO:0007669"/>
    <property type="project" value="UniProtKB-KW"/>
</dbReference>
<keyword evidence="3" id="KW-0808">Transferase</keyword>
<dbReference type="EMBL" id="JYDI01000085">
    <property type="protein sequence ID" value="KRY53476.1"/>
    <property type="molecule type" value="Genomic_DNA"/>
</dbReference>
<dbReference type="GO" id="GO:0042575">
    <property type="term" value="C:DNA polymerase complex"/>
    <property type="evidence" value="ECO:0007669"/>
    <property type="project" value="UniProtKB-ARBA"/>
</dbReference>
<keyword evidence="6" id="KW-0255">Endonuclease</keyword>